<evidence type="ECO:0000313" key="2">
    <source>
        <dbReference type="Proteomes" id="UP000515295"/>
    </source>
</evidence>
<sequence length="677" mass="66377">MQNSNRPTRFTLPFAQNDSSRVEIPVTTADATRASLSLGFPPLTMTPPEAGGVPPQGEDFNGAMNQIARAVRWVAAGAFWPYDATFSGDTNVGGYPQGSIVQNSTFTGWLGSRVENNTTNPTAGPSGNWGPLTNAGYEIAMASGTAASLLLTDEQAASGYVRLTGTVFRNTSIVLPTTTGLNFSFIHDAANDTTAPTAVISVVDGYSNSVPVYPGQRVNFRTRNDGQLVAVSTGAAPNQFSSLQTVSGATTLPTTYAGALVLLTGATNYTVTLPLASTFAPGAPIDFLAETSANVTVTIARQGTSDTITGSGTVSGRTSLVMYNGDKLTLVSDGTKWHAQAGTAAMQFAQSQNNVKTVSAATTLDGSYGRVTTVATGSSPYTITLHAASSVQPGTPYNFLSINSSTTTVSRAGSDVLVANNANQALSSLVLNSGDTAQIVSDGVSKWYLVDGSAQGNYAAGLAGKLINIRVFTTGGTYTATTGTNSVVVEGVGGGGAGGGAPAAGSGNITVGAGGGSGAYGWVRLTSGFNGQTITIGTGGSGVAGGTGGSGGTTSFGTSLVLGGGSGGGPGVIMSSSGLGGQPGGGGPATAATVGVPGGSGFTGLAITASIGQSGAGGSTRFGAGGGTTQGGGPTATSGFAGTGYGAGGSGALGISNTVVPTGGAGAPGLIIVYEYA</sequence>
<reference evidence="1 2" key="1">
    <citation type="submission" date="2020-07" db="EMBL/GenBank/DDBJ databases">
        <title>Ralstonia phages.</title>
        <authorList>
            <person name="Trotereau A."/>
            <person name="Boyer C."/>
            <person name="Torres-Barcelo C."/>
        </authorList>
    </citation>
    <scope>NUCLEOTIDE SEQUENCE [LARGE SCALE GENOMIC DNA]</scope>
</reference>
<evidence type="ECO:0000313" key="1">
    <source>
        <dbReference type="EMBL" id="QMV32363.1"/>
    </source>
</evidence>
<organism evidence="1 2">
    <name type="scientific">Ralstonia phage Adzire</name>
    <dbReference type="NCBI Taxonomy" id="2759711"/>
    <lineage>
        <taxon>Viruses</taxon>
        <taxon>Duplodnaviria</taxon>
        <taxon>Heunggongvirae</taxon>
        <taxon>Uroviricota</taxon>
        <taxon>Caudoviricetes</taxon>
        <taxon>Bakolyvirus</taxon>
        <taxon>Bakolyvirus simangalove</taxon>
    </lineage>
</organism>
<dbReference type="EMBL" id="MT740725">
    <property type="protein sequence ID" value="QMV32363.1"/>
    <property type="molecule type" value="Genomic_DNA"/>
</dbReference>
<evidence type="ECO:0008006" key="3">
    <source>
        <dbReference type="Google" id="ProtNLM"/>
    </source>
</evidence>
<gene>
    <name evidence="1" type="ORF">S1_00046</name>
</gene>
<protein>
    <recommendedName>
        <fullName evidence="3">Tail fiber protein</fullName>
    </recommendedName>
</protein>
<proteinExistence type="predicted"/>
<name>A0A7G5B7U0_9CAUD</name>
<dbReference type="Proteomes" id="UP000515295">
    <property type="component" value="Segment"/>
</dbReference>
<accession>A0A7G5B7U0</accession>